<dbReference type="EMBL" id="LODT01000028">
    <property type="protein sequence ID" value="KYQ93178.1"/>
    <property type="molecule type" value="Genomic_DNA"/>
</dbReference>
<dbReference type="InterPro" id="IPR020946">
    <property type="entry name" value="Flavin_mOase-like"/>
</dbReference>
<dbReference type="OMA" id="ERTNHIG"/>
<dbReference type="InterPro" id="IPR036188">
    <property type="entry name" value="FAD/NAD-bd_sf"/>
</dbReference>
<sequence>METIVLRTKTIAIIGGGISGIVTCKESLATGVLLPTVFEKSEGFGGIWNIDTRFGRTWNSVKTNVSKYTCMFSDFPHGSYIKEGQDFLDTDQVHQYLKEYIDHFKLLDHFKFQKMVTSARYSDGKWCVTYSNLKTDESKIENFDYLIVATGIHTIPSKEELKGVDLETFKKQGGQIIHSSMYKSPLQFKDNRVMVVGNSNSGCDIVNDFCKINHSFIYHYFKRPYWVIPRYFSVGKILPLDIVIFNRSSQAKTMARSTLERNQFLNGFLASQIPLQEQLEPVRISKDQHNDYHPVCVCDGYLENLRDSKFKSISKVDDNLQQIITNENIDTIIMANGFYCDLSYLSSYFPTVELQARMITMIFAGQLPYPTEQEMKRGLKEEEDIRYSIPKKISPHNDFVDFSDGIARVIGALPDMRELELSNPELYNEIYMMPFHPASYRLVGSHSNPEQSTKIIKQFLSDIYSRQ</sequence>
<accession>A0A151ZGR6</accession>
<name>A0A151ZGR6_TIELA</name>
<keyword evidence="3" id="KW-0274">FAD</keyword>
<evidence type="ECO:0000256" key="5">
    <source>
        <dbReference type="ARBA" id="ARBA00023002"/>
    </source>
</evidence>
<comment type="caution">
    <text evidence="6">The sequence shown here is derived from an EMBL/GenBank/DDBJ whole genome shotgun (WGS) entry which is preliminary data.</text>
</comment>
<proteinExistence type="inferred from homology"/>
<keyword evidence="5" id="KW-0560">Oxidoreductase</keyword>
<dbReference type="GO" id="GO:0050661">
    <property type="term" value="F:NADP binding"/>
    <property type="evidence" value="ECO:0007669"/>
    <property type="project" value="InterPro"/>
</dbReference>
<dbReference type="GO" id="GO:0004499">
    <property type="term" value="F:N,N-dimethylaniline monooxygenase activity"/>
    <property type="evidence" value="ECO:0007669"/>
    <property type="project" value="InterPro"/>
</dbReference>
<dbReference type="GO" id="GO:0050660">
    <property type="term" value="F:flavin adenine dinucleotide binding"/>
    <property type="evidence" value="ECO:0007669"/>
    <property type="project" value="InterPro"/>
</dbReference>
<gene>
    <name evidence="6" type="ORF">DLAC_05813</name>
</gene>
<dbReference type="STRING" id="361077.A0A151ZGR6"/>
<dbReference type="AlphaFoldDB" id="A0A151ZGR6"/>
<dbReference type="OrthoDB" id="19682at2759"/>
<evidence type="ECO:0000256" key="2">
    <source>
        <dbReference type="ARBA" id="ARBA00022630"/>
    </source>
</evidence>
<dbReference type="SUPFAM" id="SSF51905">
    <property type="entry name" value="FAD/NAD(P)-binding domain"/>
    <property type="match status" value="1"/>
</dbReference>
<protein>
    <recommendedName>
        <fullName evidence="8">Flavin-containing monooxygenase</fullName>
    </recommendedName>
</protein>
<dbReference type="PRINTS" id="PR00370">
    <property type="entry name" value="FMOXYGENASE"/>
</dbReference>
<comment type="similarity">
    <text evidence="1">Belongs to the FMO family.</text>
</comment>
<dbReference type="Pfam" id="PF00743">
    <property type="entry name" value="FMO-like"/>
    <property type="match status" value="1"/>
</dbReference>
<keyword evidence="2" id="KW-0285">Flavoprotein</keyword>
<dbReference type="FunCoup" id="A0A151ZGR6">
    <property type="interactions" value="7"/>
</dbReference>
<reference evidence="6 7" key="1">
    <citation type="submission" date="2015-12" db="EMBL/GenBank/DDBJ databases">
        <title>Dictyostelia acquired genes for synthesis and detection of signals that induce cell-type specialization by lateral gene transfer from prokaryotes.</title>
        <authorList>
            <person name="Gloeckner G."/>
            <person name="Schaap P."/>
        </authorList>
    </citation>
    <scope>NUCLEOTIDE SEQUENCE [LARGE SCALE GENOMIC DNA]</scope>
    <source>
        <strain evidence="6 7">TK</strain>
    </source>
</reference>
<evidence type="ECO:0000313" key="6">
    <source>
        <dbReference type="EMBL" id="KYQ93178.1"/>
    </source>
</evidence>
<keyword evidence="4" id="KW-0521">NADP</keyword>
<dbReference type="PIRSF" id="PIRSF000332">
    <property type="entry name" value="FMO"/>
    <property type="match status" value="1"/>
</dbReference>
<evidence type="ECO:0000256" key="4">
    <source>
        <dbReference type="ARBA" id="ARBA00022857"/>
    </source>
</evidence>
<evidence type="ECO:0000313" key="7">
    <source>
        <dbReference type="Proteomes" id="UP000076078"/>
    </source>
</evidence>
<dbReference type="InterPro" id="IPR000960">
    <property type="entry name" value="Flavin_mOase"/>
</dbReference>
<evidence type="ECO:0000256" key="3">
    <source>
        <dbReference type="ARBA" id="ARBA00022827"/>
    </source>
</evidence>
<dbReference type="PANTHER" id="PTHR23023">
    <property type="entry name" value="DIMETHYLANILINE MONOOXYGENASE"/>
    <property type="match status" value="1"/>
</dbReference>
<organism evidence="6 7">
    <name type="scientific">Tieghemostelium lacteum</name>
    <name type="common">Slime mold</name>
    <name type="synonym">Dictyostelium lacteum</name>
    <dbReference type="NCBI Taxonomy" id="361077"/>
    <lineage>
        <taxon>Eukaryota</taxon>
        <taxon>Amoebozoa</taxon>
        <taxon>Evosea</taxon>
        <taxon>Eumycetozoa</taxon>
        <taxon>Dictyostelia</taxon>
        <taxon>Dictyosteliales</taxon>
        <taxon>Raperosteliaceae</taxon>
        <taxon>Tieghemostelium</taxon>
    </lineage>
</organism>
<dbReference type="Proteomes" id="UP000076078">
    <property type="component" value="Unassembled WGS sequence"/>
</dbReference>
<evidence type="ECO:0000256" key="1">
    <source>
        <dbReference type="ARBA" id="ARBA00009183"/>
    </source>
</evidence>
<dbReference type="Gene3D" id="3.50.50.60">
    <property type="entry name" value="FAD/NAD(P)-binding domain"/>
    <property type="match status" value="3"/>
</dbReference>
<dbReference type="InterPro" id="IPR050346">
    <property type="entry name" value="FMO-like"/>
</dbReference>
<evidence type="ECO:0008006" key="8">
    <source>
        <dbReference type="Google" id="ProtNLM"/>
    </source>
</evidence>
<keyword evidence="7" id="KW-1185">Reference proteome</keyword>
<dbReference type="InParanoid" id="A0A151ZGR6"/>